<name>V4BPZ0_LOTGI</name>
<dbReference type="CTD" id="20243390"/>
<dbReference type="RefSeq" id="XP_009058396.1">
    <property type="nucleotide sequence ID" value="XM_009060148.1"/>
</dbReference>
<dbReference type="HOGENOM" id="CLU_1637338_0_0_1"/>
<organism evidence="1 2">
    <name type="scientific">Lottia gigantea</name>
    <name type="common">Giant owl limpet</name>
    <dbReference type="NCBI Taxonomy" id="225164"/>
    <lineage>
        <taxon>Eukaryota</taxon>
        <taxon>Metazoa</taxon>
        <taxon>Spiralia</taxon>
        <taxon>Lophotrochozoa</taxon>
        <taxon>Mollusca</taxon>
        <taxon>Gastropoda</taxon>
        <taxon>Patellogastropoda</taxon>
        <taxon>Lottioidea</taxon>
        <taxon>Lottiidae</taxon>
        <taxon>Lottia</taxon>
    </lineage>
</organism>
<dbReference type="Proteomes" id="UP000030746">
    <property type="component" value="Unassembled WGS sequence"/>
</dbReference>
<gene>
    <name evidence="1" type="ORF">LOTGIDRAFT_175792</name>
</gene>
<dbReference type="EMBL" id="KB202309">
    <property type="protein sequence ID" value="ESO90914.1"/>
    <property type="molecule type" value="Genomic_DNA"/>
</dbReference>
<evidence type="ECO:0000313" key="2">
    <source>
        <dbReference type="Proteomes" id="UP000030746"/>
    </source>
</evidence>
<protein>
    <recommendedName>
        <fullName evidence="3">Sushi domain-containing protein</fullName>
    </recommendedName>
</protein>
<evidence type="ECO:0000313" key="1">
    <source>
        <dbReference type="EMBL" id="ESO90914.1"/>
    </source>
</evidence>
<dbReference type="OrthoDB" id="6480633at2759"/>
<accession>V4BPZ0</accession>
<keyword evidence="2" id="KW-1185">Reference proteome</keyword>
<dbReference type="AlphaFoldDB" id="V4BPZ0"/>
<dbReference type="GeneID" id="20243390"/>
<proteinExistence type="predicted"/>
<reference evidence="1 2" key="1">
    <citation type="journal article" date="2013" name="Nature">
        <title>Insights into bilaterian evolution from three spiralian genomes.</title>
        <authorList>
            <person name="Simakov O."/>
            <person name="Marletaz F."/>
            <person name="Cho S.J."/>
            <person name="Edsinger-Gonzales E."/>
            <person name="Havlak P."/>
            <person name="Hellsten U."/>
            <person name="Kuo D.H."/>
            <person name="Larsson T."/>
            <person name="Lv J."/>
            <person name="Arendt D."/>
            <person name="Savage R."/>
            <person name="Osoegawa K."/>
            <person name="de Jong P."/>
            <person name="Grimwood J."/>
            <person name="Chapman J.A."/>
            <person name="Shapiro H."/>
            <person name="Aerts A."/>
            <person name="Otillar R.P."/>
            <person name="Terry A.Y."/>
            <person name="Boore J.L."/>
            <person name="Grigoriev I.V."/>
            <person name="Lindberg D.R."/>
            <person name="Seaver E.C."/>
            <person name="Weisblat D.A."/>
            <person name="Putnam N.H."/>
            <person name="Rokhsar D.S."/>
        </authorList>
    </citation>
    <scope>NUCLEOTIDE SEQUENCE [LARGE SCALE GENOMIC DNA]</scope>
</reference>
<evidence type="ECO:0008006" key="3">
    <source>
        <dbReference type="Google" id="ProtNLM"/>
    </source>
</evidence>
<sequence length="162" mass="18154">MAGSEIERDVLLQITLNDKKRLGGSMNSENELFLSAEGIGDLHWWIRNDTSTQLPTNDGTQWNMSSLSQVDVSSCTVMCPQGVNIINSDAVTESGIFGDNFTFNCPEVNQLTENNYTGTLLCGEDGKWIVQQACPEEESKIQLYLQDTNCYKQFYVPNIVKR</sequence>
<dbReference type="KEGG" id="lgi:LOTGIDRAFT_175792"/>